<protein>
    <submittedName>
        <fullName evidence="2">Uncharacterized protein</fullName>
    </submittedName>
</protein>
<proteinExistence type="predicted"/>
<sequence length="121" mass="13121">MTVEERLTEIDLLGAIFLLGAIINLLNNFAAVNVPPFHLEFSVNELSLVAVYFPVFFRWAYTLTSSGIRTIPYLGSVIVSSILAGASIIVLRFYKPFMIATGAVFTVGAGLIYTLQVGSSV</sequence>
<accession>A0A1D9QIL2</accession>
<evidence type="ECO:0000313" key="2">
    <source>
        <dbReference type="EMBL" id="APA14719.1"/>
    </source>
</evidence>
<dbReference type="AlphaFoldDB" id="A0A1D9QIL2"/>
<feature type="transmembrane region" description="Helical" evidence="1">
    <location>
        <begin position="73"/>
        <end position="91"/>
    </location>
</feature>
<dbReference type="OrthoDB" id="10021397at2759"/>
<gene>
    <name evidence="2" type="ORF">sscle_13g094890</name>
</gene>
<evidence type="ECO:0000313" key="3">
    <source>
        <dbReference type="Proteomes" id="UP000177798"/>
    </source>
</evidence>
<feature type="transmembrane region" description="Helical" evidence="1">
    <location>
        <begin position="97"/>
        <end position="115"/>
    </location>
</feature>
<dbReference type="Proteomes" id="UP000177798">
    <property type="component" value="Chromosome 13"/>
</dbReference>
<name>A0A1D9QIL2_SCLS1</name>
<dbReference type="EMBL" id="CP017826">
    <property type="protein sequence ID" value="APA14719.1"/>
    <property type="molecule type" value="Genomic_DNA"/>
</dbReference>
<dbReference type="VEuPathDB" id="FungiDB:sscle_13g094890"/>
<feature type="transmembrane region" description="Helical" evidence="1">
    <location>
        <begin position="12"/>
        <end position="31"/>
    </location>
</feature>
<reference evidence="3" key="1">
    <citation type="journal article" date="2017" name="Genome Biol. Evol.">
        <title>The complete genome sequence of the phytopathogenic fungus Sclerotinia sclerotiorum reveals insights into the genome architecture of broad host range pathogens.</title>
        <authorList>
            <person name="Derbyshire M."/>
            <person name="Denton-Giles M."/>
            <person name="Hegedus D."/>
            <person name="Seifbarghy S."/>
            <person name="Rollins J."/>
            <person name="van Kan J."/>
            <person name="Seidl M.F."/>
            <person name="Faino L."/>
            <person name="Mbengue M."/>
            <person name="Navaud O."/>
            <person name="Raffaele S."/>
            <person name="Hammond-Kosack K."/>
            <person name="Heard S."/>
            <person name="Oliver R."/>
        </authorList>
    </citation>
    <scope>NUCLEOTIDE SEQUENCE [LARGE SCALE GENOMIC DNA]</scope>
    <source>
        <strain evidence="3">ATCC 18683 / 1980 / Ss-1</strain>
    </source>
</reference>
<keyword evidence="1" id="KW-0812">Transmembrane</keyword>
<organism evidence="2 3">
    <name type="scientific">Sclerotinia sclerotiorum (strain ATCC 18683 / 1980 / Ss-1)</name>
    <name type="common">White mold</name>
    <name type="synonym">Whetzelinia sclerotiorum</name>
    <dbReference type="NCBI Taxonomy" id="665079"/>
    <lineage>
        <taxon>Eukaryota</taxon>
        <taxon>Fungi</taxon>
        <taxon>Dikarya</taxon>
        <taxon>Ascomycota</taxon>
        <taxon>Pezizomycotina</taxon>
        <taxon>Leotiomycetes</taxon>
        <taxon>Helotiales</taxon>
        <taxon>Sclerotiniaceae</taxon>
        <taxon>Sclerotinia</taxon>
    </lineage>
</organism>
<evidence type="ECO:0000256" key="1">
    <source>
        <dbReference type="SAM" id="Phobius"/>
    </source>
</evidence>
<keyword evidence="1" id="KW-1133">Transmembrane helix</keyword>
<keyword evidence="1" id="KW-0472">Membrane</keyword>